<evidence type="ECO:0000313" key="5">
    <source>
        <dbReference type="EMBL" id="TQV84202.1"/>
    </source>
</evidence>
<dbReference type="RefSeq" id="WP_142903282.1">
    <property type="nucleotide sequence ID" value="NZ_ML660089.1"/>
</dbReference>
<dbReference type="SFLD" id="SFLDG01129">
    <property type="entry name" value="C1.5:_HAD__Beta-PGM__Phosphata"/>
    <property type="match status" value="1"/>
</dbReference>
<dbReference type="SUPFAM" id="SSF56784">
    <property type="entry name" value="HAD-like"/>
    <property type="match status" value="1"/>
</dbReference>
<organism evidence="5 6">
    <name type="scientific">Exilibacterium tricleocarpae</name>
    <dbReference type="NCBI Taxonomy" id="2591008"/>
    <lineage>
        <taxon>Bacteria</taxon>
        <taxon>Pseudomonadati</taxon>
        <taxon>Pseudomonadota</taxon>
        <taxon>Gammaproteobacteria</taxon>
        <taxon>Cellvibrionales</taxon>
        <taxon>Cellvibrionaceae</taxon>
        <taxon>Exilibacterium</taxon>
    </lineage>
</organism>
<dbReference type="Gene3D" id="3.40.50.1000">
    <property type="entry name" value="HAD superfamily/HAD-like"/>
    <property type="match status" value="1"/>
</dbReference>
<dbReference type="NCBIfam" id="TIGR01549">
    <property type="entry name" value="HAD-SF-IA-v1"/>
    <property type="match status" value="1"/>
</dbReference>
<gene>
    <name evidence="5" type="ORF">FKG94_05970</name>
</gene>
<evidence type="ECO:0000256" key="4">
    <source>
        <dbReference type="ARBA" id="ARBA00023277"/>
    </source>
</evidence>
<accession>A0A545U403</accession>
<dbReference type="InterPro" id="IPR041492">
    <property type="entry name" value="HAD_2"/>
</dbReference>
<dbReference type="AlphaFoldDB" id="A0A545U403"/>
<dbReference type="PANTHER" id="PTHR43434">
    <property type="entry name" value="PHOSPHOGLYCOLATE PHOSPHATASE"/>
    <property type="match status" value="1"/>
</dbReference>
<dbReference type="SFLD" id="SFLDG01135">
    <property type="entry name" value="C1.5.6:_HAD__Beta-PGM__Phospha"/>
    <property type="match status" value="1"/>
</dbReference>
<sequence length="218" mass="23677">MTLKAVLFDLDGTLLDTAPDFVVTLNQLLAQEGRAPLPAERIRATVSEGARALVTLGFELTETDSDFEPLRQRLLAIYRDNLAVHTRLFDGIAPLLQQCTARDLAWGIVTNKPDAYTQPLLQALALAPGVTVCPDHVSQTKPDPEPLLLACTRLNCDTGDAIYIGDHVRDIECGRRAGMPTIAAAYGYLADTGAASQWDADHIAHSATELWPIIEGYL</sequence>
<comment type="caution">
    <text evidence="5">The sequence shown here is derived from an EMBL/GenBank/DDBJ whole genome shotgun (WGS) entry which is preliminary data.</text>
</comment>
<keyword evidence="1" id="KW-0479">Metal-binding</keyword>
<dbReference type="InterPro" id="IPR036412">
    <property type="entry name" value="HAD-like_sf"/>
</dbReference>
<evidence type="ECO:0000256" key="1">
    <source>
        <dbReference type="ARBA" id="ARBA00022723"/>
    </source>
</evidence>
<keyword evidence="3" id="KW-0460">Magnesium</keyword>
<dbReference type="GO" id="GO:0046872">
    <property type="term" value="F:metal ion binding"/>
    <property type="evidence" value="ECO:0007669"/>
    <property type="project" value="UniProtKB-KW"/>
</dbReference>
<keyword evidence="6" id="KW-1185">Reference proteome</keyword>
<protein>
    <submittedName>
        <fullName evidence="5">HAD-IA family hydrolase</fullName>
    </submittedName>
</protein>
<dbReference type="EMBL" id="VHSG01000006">
    <property type="protein sequence ID" value="TQV84202.1"/>
    <property type="molecule type" value="Genomic_DNA"/>
</dbReference>
<dbReference type="InterPro" id="IPR050155">
    <property type="entry name" value="HAD-like_hydrolase_sf"/>
</dbReference>
<evidence type="ECO:0000256" key="2">
    <source>
        <dbReference type="ARBA" id="ARBA00022801"/>
    </source>
</evidence>
<name>A0A545U403_9GAMM</name>
<reference evidence="5 6" key="1">
    <citation type="submission" date="2019-06" db="EMBL/GenBank/DDBJ databases">
        <title>Whole genome sequence for Cellvibrionaceae sp. R142.</title>
        <authorList>
            <person name="Wang G."/>
        </authorList>
    </citation>
    <scope>NUCLEOTIDE SEQUENCE [LARGE SCALE GENOMIC DNA]</scope>
    <source>
        <strain evidence="5 6">R142</strain>
    </source>
</reference>
<dbReference type="PANTHER" id="PTHR43434:SF23">
    <property type="entry name" value="PHOSPHOGLYCOLATE PHOSPHATASE"/>
    <property type="match status" value="1"/>
</dbReference>
<dbReference type="GO" id="GO:0006281">
    <property type="term" value="P:DNA repair"/>
    <property type="evidence" value="ECO:0007669"/>
    <property type="project" value="TreeGrafter"/>
</dbReference>
<dbReference type="OrthoDB" id="9776368at2"/>
<dbReference type="GO" id="GO:0005829">
    <property type="term" value="C:cytosol"/>
    <property type="evidence" value="ECO:0007669"/>
    <property type="project" value="TreeGrafter"/>
</dbReference>
<dbReference type="InterPro" id="IPR006439">
    <property type="entry name" value="HAD-SF_hydro_IA"/>
</dbReference>
<dbReference type="Proteomes" id="UP000319732">
    <property type="component" value="Unassembled WGS sequence"/>
</dbReference>
<proteinExistence type="predicted"/>
<dbReference type="InterPro" id="IPR023198">
    <property type="entry name" value="PGP-like_dom2"/>
</dbReference>
<keyword evidence="2 5" id="KW-0378">Hydrolase</keyword>
<dbReference type="Pfam" id="PF13419">
    <property type="entry name" value="HAD_2"/>
    <property type="match status" value="1"/>
</dbReference>
<dbReference type="Gene3D" id="1.10.150.240">
    <property type="entry name" value="Putative phosphatase, domain 2"/>
    <property type="match status" value="1"/>
</dbReference>
<dbReference type="GO" id="GO:0008967">
    <property type="term" value="F:phosphoglycolate phosphatase activity"/>
    <property type="evidence" value="ECO:0007669"/>
    <property type="project" value="TreeGrafter"/>
</dbReference>
<keyword evidence="4" id="KW-0119">Carbohydrate metabolism</keyword>
<dbReference type="InterPro" id="IPR023214">
    <property type="entry name" value="HAD_sf"/>
</dbReference>
<evidence type="ECO:0000313" key="6">
    <source>
        <dbReference type="Proteomes" id="UP000319732"/>
    </source>
</evidence>
<dbReference type="SFLD" id="SFLDS00003">
    <property type="entry name" value="Haloacid_Dehalogenase"/>
    <property type="match status" value="1"/>
</dbReference>
<evidence type="ECO:0000256" key="3">
    <source>
        <dbReference type="ARBA" id="ARBA00022842"/>
    </source>
</evidence>